<name>A0ABS5UNK7_9BIFI</name>
<accession>A0ABS5UNK7</accession>
<dbReference type="InterPro" id="IPR016639">
    <property type="entry name" value="GST_Omega/GSH"/>
</dbReference>
<dbReference type="Proteomes" id="UP000773064">
    <property type="component" value="Unassembled WGS sequence"/>
</dbReference>
<dbReference type="PANTHER" id="PTHR32419">
    <property type="entry name" value="GLUTATHIONYL-HYDROQUINONE REDUCTASE"/>
    <property type="match status" value="1"/>
</dbReference>
<dbReference type="EMBL" id="JAFEJS010000002">
    <property type="protein sequence ID" value="MBT1172438.1"/>
    <property type="molecule type" value="Genomic_DNA"/>
</dbReference>
<dbReference type="CDD" id="cd04301">
    <property type="entry name" value="NAT_SF"/>
    <property type="match status" value="1"/>
</dbReference>
<keyword evidence="3" id="KW-1185">Reference proteome</keyword>
<protein>
    <submittedName>
        <fullName evidence="2">GNAT family N-acetyltransferase</fullName>
    </submittedName>
</protein>
<reference evidence="2 3" key="1">
    <citation type="journal article" date="2021" name="Environ. Microbiol.">
        <title>Genetic insights into the dark matter of the mammalian gut microbiota through targeted genome reconstruction.</title>
        <authorList>
            <person name="Lugli G.A."/>
            <person name="Alessandri G."/>
            <person name="Milani C."/>
            <person name="Viappiani A."/>
            <person name="Fontana F."/>
            <person name="Tarracchini C."/>
            <person name="Mancabelli L."/>
            <person name="Argentini C."/>
            <person name="Ruiz L."/>
            <person name="Margolles A."/>
            <person name="van Sinderen D."/>
            <person name="Turroni F."/>
            <person name="Ventura M."/>
        </authorList>
    </citation>
    <scope>NUCLEOTIDE SEQUENCE [LARGE SCALE GENOMIC DNA]</scope>
    <source>
        <strain evidence="2 3">MA2</strain>
    </source>
</reference>
<dbReference type="Gene3D" id="3.40.630.30">
    <property type="match status" value="1"/>
</dbReference>
<evidence type="ECO:0000313" key="3">
    <source>
        <dbReference type="Proteomes" id="UP000773064"/>
    </source>
</evidence>
<proteinExistence type="predicted"/>
<dbReference type="SUPFAM" id="SSF47616">
    <property type="entry name" value="GST C-terminal domain-like"/>
    <property type="match status" value="1"/>
</dbReference>
<gene>
    <name evidence="2" type="ORF">JS528_03485</name>
</gene>
<dbReference type="InterPro" id="IPR036282">
    <property type="entry name" value="Glutathione-S-Trfase_C_sf"/>
</dbReference>
<feature type="domain" description="N-acetyltransferase" evidence="1">
    <location>
        <begin position="413"/>
        <end position="568"/>
    </location>
</feature>
<dbReference type="InterPro" id="IPR016181">
    <property type="entry name" value="Acyl_CoA_acyltransferase"/>
</dbReference>
<dbReference type="SUPFAM" id="SSF55729">
    <property type="entry name" value="Acyl-CoA N-acyltransferases (Nat)"/>
    <property type="match status" value="1"/>
</dbReference>
<organism evidence="2 3">
    <name type="scientific">Bifidobacterium santillanense</name>
    <dbReference type="NCBI Taxonomy" id="2809028"/>
    <lineage>
        <taxon>Bacteria</taxon>
        <taxon>Bacillati</taxon>
        <taxon>Actinomycetota</taxon>
        <taxon>Actinomycetes</taxon>
        <taxon>Bifidobacteriales</taxon>
        <taxon>Bifidobacteriaceae</taxon>
        <taxon>Bifidobacterium</taxon>
    </lineage>
</organism>
<evidence type="ECO:0000259" key="1">
    <source>
        <dbReference type="PROSITE" id="PS51186"/>
    </source>
</evidence>
<dbReference type="RefSeq" id="WP_214357714.1">
    <property type="nucleotide sequence ID" value="NZ_JAFEJS010000002.1"/>
</dbReference>
<dbReference type="Pfam" id="PF00583">
    <property type="entry name" value="Acetyltransf_1"/>
    <property type="match status" value="1"/>
</dbReference>
<dbReference type="Gene3D" id="3.40.30.10">
    <property type="entry name" value="Glutaredoxin"/>
    <property type="match status" value="1"/>
</dbReference>
<dbReference type="PANTHER" id="PTHR32419:SF6">
    <property type="entry name" value="GLUTATHIONE S-TRANSFERASE OMEGA-LIKE 1-RELATED"/>
    <property type="match status" value="1"/>
</dbReference>
<sequence>MTIALEPIQTKNAGIGIGLTDVAAASACPVRPVRLSTGRKADLPVEETTVEQTPDGAFRRQRNAFTARFGDAPGEVVPEFGRYHLLGAIGCGWNRRQRIVIRLLGLERAFPIEVIYGRDDQGWKLTRTPGSVAEKFGFDRLNDFYRLTDPDYAARGTSPSVIDSETGKVVTNNYHVLSLDLETAWKPFHKEGAPDLYPEPLRQEIDLLNQQLFDDVNNGTYKIIFATNKEAAEVAYAVLKARLADYDFRLKSRRYLFGPELTDSDVRLFQTLESFEHTYRPGIVEALGTDDVLHLWDFPNLWAYARDLFQTPGFIDDEELYTLGYTPDADGHYIAADLVSGDIELTAEQRRADYERWLEPAGREHLSGSPLYSGPGVGGSYELWQFARNVAPYGHKAPALPGDLLVRDLGDGLTLRLADPSEYEAVGKVLYEAFKTNGPMTEFYKHRLLDVPRRSAKEDIWVIVDGEGTLYGACTTVKPEFNTEPTFEFNTMGVLPIGRGHGLGKAFVEHSIAVGKAYGYHKVLIHSGPNMPYAHRLYQRCGFVRHRELETLVVDGGQRLLVFTYDID</sequence>
<dbReference type="Gene3D" id="1.20.1050.10">
    <property type="match status" value="1"/>
</dbReference>
<dbReference type="PROSITE" id="PS51186">
    <property type="entry name" value="GNAT"/>
    <property type="match status" value="1"/>
</dbReference>
<comment type="caution">
    <text evidence="2">The sequence shown here is derived from an EMBL/GenBank/DDBJ whole genome shotgun (WGS) entry which is preliminary data.</text>
</comment>
<dbReference type="InterPro" id="IPR000182">
    <property type="entry name" value="GNAT_dom"/>
</dbReference>
<evidence type="ECO:0000313" key="2">
    <source>
        <dbReference type="EMBL" id="MBT1172438.1"/>
    </source>
</evidence>